<evidence type="ECO:0000313" key="5">
    <source>
        <dbReference type="Proteomes" id="UP000198319"/>
    </source>
</evidence>
<dbReference type="Gene3D" id="2.60.120.430">
    <property type="entry name" value="Galactose-binding lectin"/>
    <property type="match status" value="1"/>
</dbReference>
<dbReference type="Proteomes" id="UP000180252">
    <property type="component" value="Unassembled WGS sequence"/>
</dbReference>
<keyword evidence="5" id="KW-1185">Reference proteome</keyword>
<sequence>MKDLTSSSKNCVDPIPDSRYPVLETFTGPQPRLPQFWKCTCVLHPFSPLQSNSTTADKESPFFEICTATVYYAEGLGLNALLVGASGRRWWYRITPTQTEVSTDGIRYTPINVGWRIPTTNWFGNESSRAKCSGTSYLNWMKAQKVDWWKIPVGNSSPAPATWMWFDHKTNFPVRLMFGQGPVARPGLGDVNQLALFQMFSFTYFSTFEKLSSNPLNTPLVPPVVEGFSFGNPDNYELFTWNTNFGMTVFMTPVNEAFNPLPTRVLYNWRDNSQYSVSSDRSQSTLMKYTYNPTNPFTAQQALLTGPTPTGMTPPPNSGAGFLINYVGDRITNAIGFGNFPFPQQPPNWVQIPAVQGKIHATIVRNPALCPGNTATVVGVFFPPSGNNYPDSTYLWTWYSPFDRTGRRSRPITFMQSQSGVGLGTSLALADYFDYEEFTTPIPACNFAVPPVDFTVQAKPNPSTPDNPNPSYPWLDTGVRLNPSRVATIKYKDGLWTANPNINNGHLYNSAGNPTFISAKPGYALPGANEGALVGKIGDTVFLIGLGANTPPGLVGKLELCINDDLKGIYGAGLTDNIGQVNVQISVSSPRKEKLEPVIESGTEPTLENEPVSE</sequence>
<dbReference type="RefSeq" id="WP_070907918.1">
    <property type="nucleotide sequence ID" value="NZ_MIKE01000024.1"/>
</dbReference>
<reference evidence="2" key="1">
    <citation type="submission" date="2016-09" db="EMBL/GenBank/DDBJ databases">
        <authorList>
            <person name="Capua I."/>
            <person name="De Benedictis P."/>
            <person name="Joannis T."/>
            <person name="Lombin L.H."/>
            <person name="Cattoli G."/>
        </authorList>
    </citation>
    <scope>NUCLEOTIDE SEQUENCE [LARGE SCALE GENOMIC DNA]</scope>
    <source>
        <strain evidence="2">MSU</strain>
    </source>
</reference>
<evidence type="ECO:0000313" key="3">
    <source>
        <dbReference type="EMBL" id="OXB19133.1"/>
    </source>
</evidence>
<organism evidence="2 4">
    <name type="scientific">Flavobacterium tructae</name>
    <dbReference type="NCBI Taxonomy" id="1114873"/>
    <lineage>
        <taxon>Bacteria</taxon>
        <taxon>Pseudomonadati</taxon>
        <taxon>Bacteroidota</taxon>
        <taxon>Flavobacteriia</taxon>
        <taxon>Flavobacteriales</taxon>
        <taxon>Flavobacteriaceae</taxon>
        <taxon>Flavobacterium</taxon>
    </lineage>
</organism>
<proteinExistence type="predicted"/>
<dbReference type="EMBL" id="MIKE01000024">
    <property type="protein sequence ID" value="OHT44728.1"/>
    <property type="molecule type" value="Genomic_DNA"/>
</dbReference>
<gene>
    <name evidence="3" type="ORF">B0A71_11320</name>
    <name evidence="2" type="ORF">BHE19_13545</name>
</gene>
<evidence type="ECO:0000256" key="1">
    <source>
        <dbReference type="SAM" id="MobiDB-lite"/>
    </source>
</evidence>
<protein>
    <submittedName>
        <fullName evidence="2">Uncharacterized protein</fullName>
    </submittedName>
</protein>
<accession>A0A1S1J4R2</accession>
<dbReference type="Proteomes" id="UP000198319">
    <property type="component" value="Unassembled WGS sequence"/>
</dbReference>
<feature type="region of interest" description="Disordered" evidence="1">
    <location>
        <begin position="591"/>
        <end position="614"/>
    </location>
</feature>
<reference evidence="4" key="2">
    <citation type="submission" date="2016-09" db="EMBL/GenBank/DDBJ databases">
        <authorList>
            <person name="Chen S."/>
            <person name="Walker E."/>
        </authorList>
    </citation>
    <scope>NUCLEOTIDE SEQUENCE [LARGE SCALE GENOMIC DNA]</scope>
    <source>
        <strain evidence="4">MSU</strain>
    </source>
</reference>
<dbReference type="EMBL" id="MUHG01000018">
    <property type="protein sequence ID" value="OXB19133.1"/>
    <property type="molecule type" value="Genomic_DNA"/>
</dbReference>
<comment type="caution">
    <text evidence="2">The sequence shown here is derived from an EMBL/GenBank/DDBJ whole genome shotgun (WGS) entry which is preliminary data.</text>
</comment>
<name>A0A1S1J4R2_9FLAO</name>
<dbReference type="OrthoDB" id="118689at2"/>
<evidence type="ECO:0000313" key="2">
    <source>
        <dbReference type="EMBL" id="OHT44728.1"/>
    </source>
</evidence>
<dbReference type="STRING" id="1278819.BHE19_13545"/>
<reference evidence="3 5" key="3">
    <citation type="submission" date="2016-11" db="EMBL/GenBank/DDBJ databases">
        <title>Whole genomes of Flavobacteriaceae.</title>
        <authorList>
            <person name="Stine C."/>
            <person name="Li C."/>
            <person name="Tadesse D."/>
        </authorList>
    </citation>
    <scope>NUCLEOTIDE SEQUENCE [LARGE SCALE GENOMIC DNA]</scope>
    <source>
        <strain evidence="3 5">ATCC BAA-2541</strain>
    </source>
</reference>
<evidence type="ECO:0000313" key="4">
    <source>
        <dbReference type="Proteomes" id="UP000180252"/>
    </source>
</evidence>
<dbReference type="AlphaFoldDB" id="A0A1S1J4R2"/>